<reference evidence="1 2" key="1">
    <citation type="journal article" date="2020" name="Cell">
        <title>Large-Scale Comparative Analyses of Tick Genomes Elucidate Their Genetic Diversity and Vector Capacities.</title>
        <authorList>
            <consortium name="Tick Genome and Microbiome Consortium (TIGMIC)"/>
            <person name="Jia N."/>
            <person name="Wang J."/>
            <person name="Shi W."/>
            <person name="Du L."/>
            <person name="Sun Y."/>
            <person name="Zhan W."/>
            <person name="Jiang J.F."/>
            <person name="Wang Q."/>
            <person name="Zhang B."/>
            <person name="Ji P."/>
            <person name="Bell-Sakyi L."/>
            <person name="Cui X.M."/>
            <person name="Yuan T.T."/>
            <person name="Jiang B.G."/>
            <person name="Yang W.F."/>
            <person name="Lam T.T."/>
            <person name="Chang Q.C."/>
            <person name="Ding S.J."/>
            <person name="Wang X.J."/>
            <person name="Zhu J.G."/>
            <person name="Ruan X.D."/>
            <person name="Zhao L."/>
            <person name="Wei J.T."/>
            <person name="Ye R.Z."/>
            <person name="Que T.C."/>
            <person name="Du C.H."/>
            <person name="Zhou Y.H."/>
            <person name="Cheng J.X."/>
            <person name="Dai P.F."/>
            <person name="Guo W.B."/>
            <person name="Han X.H."/>
            <person name="Huang E.J."/>
            <person name="Li L.F."/>
            <person name="Wei W."/>
            <person name="Gao Y.C."/>
            <person name="Liu J.Z."/>
            <person name="Shao H.Z."/>
            <person name="Wang X."/>
            <person name="Wang C.C."/>
            <person name="Yang T.C."/>
            <person name="Huo Q.B."/>
            <person name="Li W."/>
            <person name="Chen H.Y."/>
            <person name="Chen S.E."/>
            <person name="Zhou L.G."/>
            <person name="Ni X.B."/>
            <person name="Tian J.H."/>
            <person name="Sheng Y."/>
            <person name="Liu T."/>
            <person name="Pan Y.S."/>
            <person name="Xia L.Y."/>
            <person name="Li J."/>
            <person name="Zhao F."/>
            <person name="Cao W.C."/>
        </authorList>
    </citation>
    <scope>NUCLEOTIDE SEQUENCE [LARGE SCALE GENOMIC DNA]</scope>
    <source>
        <strain evidence="1">Iper-2018</strain>
    </source>
</reference>
<name>A0AC60PVH6_IXOPE</name>
<accession>A0AC60PVH6</accession>
<evidence type="ECO:0000313" key="1">
    <source>
        <dbReference type="EMBL" id="KAG0424993.1"/>
    </source>
</evidence>
<evidence type="ECO:0000313" key="2">
    <source>
        <dbReference type="Proteomes" id="UP000805193"/>
    </source>
</evidence>
<dbReference type="Proteomes" id="UP000805193">
    <property type="component" value="Unassembled WGS sequence"/>
</dbReference>
<organism evidence="1 2">
    <name type="scientific">Ixodes persulcatus</name>
    <name type="common">Taiga tick</name>
    <dbReference type="NCBI Taxonomy" id="34615"/>
    <lineage>
        <taxon>Eukaryota</taxon>
        <taxon>Metazoa</taxon>
        <taxon>Ecdysozoa</taxon>
        <taxon>Arthropoda</taxon>
        <taxon>Chelicerata</taxon>
        <taxon>Arachnida</taxon>
        <taxon>Acari</taxon>
        <taxon>Parasitiformes</taxon>
        <taxon>Ixodida</taxon>
        <taxon>Ixodoidea</taxon>
        <taxon>Ixodidae</taxon>
        <taxon>Ixodinae</taxon>
        <taxon>Ixodes</taxon>
    </lineage>
</organism>
<protein>
    <submittedName>
        <fullName evidence="1">Uncharacterized protein</fullName>
    </submittedName>
</protein>
<comment type="caution">
    <text evidence="1">The sequence shown here is derived from an EMBL/GenBank/DDBJ whole genome shotgun (WGS) entry which is preliminary data.</text>
</comment>
<dbReference type="EMBL" id="JABSTQ010009909">
    <property type="protein sequence ID" value="KAG0424993.1"/>
    <property type="molecule type" value="Genomic_DNA"/>
</dbReference>
<gene>
    <name evidence="1" type="ORF">HPB47_027813</name>
</gene>
<proteinExistence type="predicted"/>
<keyword evidence="2" id="KW-1185">Reference proteome</keyword>
<sequence>MTRCIMPDASMRSEHGSPDGVGRSYFGHREADFSSTGSSSVQVETARRNYCFAPECRTEYARGKDAPKWVRHKAHIVRVPPEEDVSTPLGPFPESEVPEACQTPAPQEVAPARPPPAESAQQEERRYHPRQRRPPDCYAP</sequence>